<gene>
    <name evidence="1" type="ORF">KB1_13040</name>
</gene>
<dbReference type="RefSeq" id="WP_002527392.1">
    <property type="nucleotide sequence ID" value="NZ_AP024747.1"/>
</dbReference>
<accession>A0AAD1NW31</accession>
<proteinExistence type="predicted"/>
<dbReference type="AlphaFoldDB" id="A0AAD1NW31"/>
<protein>
    <submittedName>
        <fullName evidence="1">Uncharacterized protein</fullName>
    </submittedName>
</protein>
<sequence length="55" mass="6166">MRQPLRRDSTVAEWMANDEIFAAKVHHATQKVGIDLDNDPTLAASVLNMPAYKMP</sequence>
<reference evidence="1" key="1">
    <citation type="submission" date="2021-06" db="EMBL/GenBank/DDBJ databases">
        <title>Genome sequence of Cutibacterium modestum strain KB17-24694.</title>
        <authorList>
            <person name="Dekio I."/>
            <person name="Asahina A."/>
            <person name="Nishida M."/>
        </authorList>
    </citation>
    <scope>NUCLEOTIDE SEQUENCE</scope>
    <source>
        <strain evidence="1">KB17-24694</strain>
    </source>
</reference>
<organism evidence="1 2">
    <name type="scientific">Cutibacterium modestum</name>
    <dbReference type="NCBI Taxonomy" id="2559073"/>
    <lineage>
        <taxon>Bacteria</taxon>
        <taxon>Bacillati</taxon>
        <taxon>Actinomycetota</taxon>
        <taxon>Actinomycetes</taxon>
        <taxon>Propionibacteriales</taxon>
        <taxon>Propionibacteriaceae</taxon>
        <taxon>Cutibacterium</taxon>
    </lineage>
</organism>
<dbReference type="Proteomes" id="UP000825072">
    <property type="component" value="Chromosome 1"/>
</dbReference>
<name>A0AAD1NW31_9ACTN</name>
<dbReference type="GeneID" id="92881919"/>
<dbReference type="EMBL" id="AP024747">
    <property type="protein sequence ID" value="BCY25314.1"/>
    <property type="molecule type" value="Genomic_DNA"/>
</dbReference>
<evidence type="ECO:0000313" key="1">
    <source>
        <dbReference type="EMBL" id="BCY25314.1"/>
    </source>
</evidence>
<evidence type="ECO:0000313" key="2">
    <source>
        <dbReference type="Proteomes" id="UP000825072"/>
    </source>
</evidence>